<organism evidence="2">
    <name type="scientific">Anguilla anguilla</name>
    <name type="common">European freshwater eel</name>
    <name type="synonym">Muraena anguilla</name>
    <dbReference type="NCBI Taxonomy" id="7936"/>
    <lineage>
        <taxon>Eukaryota</taxon>
        <taxon>Metazoa</taxon>
        <taxon>Chordata</taxon>
        <taxon>Craniata</taxon>
        <taxon>Vertebrata</taxon>
        <taxon>Euteleostomi</taxon>
        <taxon>Actinopterygii</taxon>
        <taxon>Neopterygii</taxon>
        <taxon>Teleostei</taxon>
        <taxon>Anguilliformes</taxon>
        <taxon>Anguillidae</taxon>
        <taxon>Anguilla</taxon>
    </lineage>
</organism>
<dbReference type="AlphaFoldDB" id="A0A0E9T7Z9"/>
<feature type="region of interest" description="Disordered" evidence="1">
    <location>
        <begin position="1"/>
        <end position="38"/>
    </location>
</feature>
<protein>
    <submittedName>
        <fullName evidence="2">Uncharacterized protein</fullName>
    </submittedName>
</protein>
<reference evidence="2" key="2">
    <citation type="journal article" date="2015" name="Fish Shellfish Immunol.">
        <title>Early steps in the European eel (Anguilla anguilla)-Vibrio vulnificus interaction in the gills: Role of the RtxA13 toxin.</title>
        <authorList>
            <person name="Callol A."/>
            <person name="Pajuelo D."/>
            <person name="Ebbesson L."/>
            <person name="Teles M."/>
            <person name="MacKenzie S."/>
            <person name="Amaro C."/>
        </authorList>
    </citation>
    <scope>NUCLEOTIDE SEQUENCE</scope>
</reference>
<name>A0A0E9T7Z9_ANGAN</name>
<dbReference type="EMBL" id="GBXM01059020">
    <property type="protein sequence ID" value="JAH49557.1"/>
    <property type="molecule type" value="Transcribed_RNA"/>
</dbReference>
<proteinExistence type="predicted"/>
<feature type="compositionally biased region" description="Low complexity" evidence="1">
    <location>
        <begin position="26"/>
        <end position="38"/>
    </location>
</feature>
<accession>A0A0E9T7Z9</accession>
<evidence type="ECO:0000256" key="1">
    <source>
        <dbReference type="SAM" id="MobiDB-lite"/>
    </source>
</evidence>
<reference evidence="2" key="1">
    <citation type="submission" date="2014-11" db="EMBL/GenBank/DDBJ databases">
        <authorList>
            <person name="Amaro Gonzalez C."/>
        </authorList>
    </citation>
    <scope>NUCLEOTIDE SEQUENCE</scope>
</reference>
<evidence type="ECO:0000313" key="2">
    <source>
        <dbReference type="EMBL" id="JAH49557.1"/>
    </source>
</evidence>
<sequence length="38" mass="4008">MTSRKGPGTASEISPSEPLDSEDLSLRSVTRSSSLLLC</sequence>